<accession>A0AAU9UX64</accession>
<protein>
    <recommendedName>
        <fullName evidence="8">Serine protease K12H4.7</fullName>
    </recommendedName>
</protein>
<dbReference type="SUPFAM" id="SSF53474">
    <property type="entry name" value="alpha/beta-Hydrolases"/>
    <property type="match status" value="1"/>
</dbReference>
<gene>
    <name evidence="6" type="ORF">EEDITHA_LOCUS16856</name>
</gene>
<organism evidence="6 7">
    <name type="scientific">Euphydryas editha</name>
    <name type="common">Edith's checkerspot</name>
    <dbReference type="NCBI Taxonomy" id="104508"/>
    <lineage>
        <taxon>Eukaryota</taxon>
        <taxon>Metazoa</taxon>
        <taxon>Ecdysozoa</taxon>
        <taxon>Arthropoda</taxon>
        <taxon>Hexapoda</taxon>
        <taxon>Insecta</taxon>
        <taxon>Pterygota</taxon>
        <taxon>Neoptera</taxon>
        <taxon>Endopterygota</taxon>
        <taxon>Lepidoptera</taxon>
        <taxon>Glossata</taxon>
        <taxon>Ditrysia</taxon>
        <taxon>Papilionoidea</taxon>
        <taxon>Nymphalidae</taxon>
        <taxon>Nymphalinae</taxon>
        <taxon>Euphydryas</taxon>
    </lineage>
</organism>
<dbReference type="PANTHER" id="PTHR11010:SF5">
    <property type="entry name" value="RE36938P-RELATED"/>
    <property type="match status" value="1"/>
</dbReference>
<evidence type="ECO:0008006" key="8">
    <source>
        <dbReference type="Google" id="ProtNLM"/>
    </source>
</evidence>
<dbReference type="PANTHER" id="PTHR11010">
    <property type="entry name" value="PROTEASE S28 PRO-X CARBOXYPEPTIDASE-RELATED"/>
    <property type="match status" value="1"/>
</dbReference>
<evidence type="ECO:0000256" key="2">
    <source>
        <dbReference type="ARBA" id="ARBA00022670"/>
    </source>
</evidence>
<keyword evidence="2" id="KW-0645">Protease</keyword>
<dbReference type="AlphaFoldDB" id="A0AAU9UX64"/>
<reference evidence="6" key="1">
    <citation type="submission" date="2022-03" db="EMBL/GenBank/DDBJ databases">
        <authorList>
            <person name="Tunstrom K."/>
        </authorList>
    </citation>
    <scope>NUCLEOTIDE SEQUENCE</scope>
</reference>
<evidence type="ECO:0000256" key="5">
    <source>
        <dbReference type="ARBA" id="ARBA00023180"/>
    </source>
</evidence>
<dbReference type="Pfam" id="PF05577">
    <property type="entry name" value="Peptidase_S28"/>
    <property type="match status" value="1"/>
</dbReference>
<evidence type="ECO:0000313" key="6">
    <source>
        <dbReference type="EMBL" id="CAH2102189.1"/>
    </source>
</evidence>
<name>A0AAU9UX64_EUPED</name>
<dbReference type="Gene3D" id="3.40.50.1820">
    <property type="entry name" value="alpha/beta hydrolase"/>
    <property type="match status" value="1"/>
</dbReference>
<dbReference type="InterPro" id="IPR008758">
    <property type="entry name" value="Peptidase_S28"/>
</dbReference>
<comment type="caution">
    <text evidence="6">The sequence shown here is derived from an EMBL/GenBank/DDBJ whole genome shotgun (WGS) entry which is preliminary data.</text>
</comment>
<dbReference type="GO" id="GO:0008239">
    <property type="term" value="F:dipeptidyl-peptidase activity"/>
    <property type="evidence" value="ECO:0007669"/>
    <property type="project" value="TreeGrafter"/>
</dbReference>
<dbReference type="Proteomes" id="UP001153954">
    <property type="component" value="Unassembled WGS sequence"/>
</dbReference>
<evidence type="ECO:0000256" key="3">
    <source>
        <dbReference type="ARBA" id="ARBA00022729"/>
    </source>
</evidence>
<proteinExistence type="inferred from homology"/>
<dbReference type="InterPro" id="IPR042269">
    <property type="entry name" value="Ser_carbopepase_S28_SKS"/>
</dbReference>
<evidence type="ECO:0000313" key="7">
    <source>
        <dbReference type="Proteomes" id="UP001153954"/>
    </source>
</evidence>
<dbReference type="Gene3D" id="1.20.120.980">
    <property type="entry name" value="Serine carboxypeptidase S28, SKS domain"/>
    <property type="match status" value="1"/>
</dbReference>
<keyword evidence="5" id="KW-0325">Glycoprotein</keyword>
<comment type="similarity">
    <text evidence="1">Belongs to the peptidase S28 family.</text>
</comment>
<keyword evidence="3" id="KW-0732">Signal</keyword>
<dbReference type="GO" id="GO:0006508">
    <property type="term" value="P:proteolysis"/>
    <property type="evidence" value="ECO:0007669"/>
    <property type="project" value="UniProtKB-KW"/>
</dbReference>
<dbReference type="InterPro" id="IPR029058">
    <property type="entry name" value="AB_hydrolase_fold"/>
</dbReference>
<keyword evidence="7" id="KW-1185">Reference proteome</keyword>
<sequence>MYLKYCTLILLCNGYHVSGSGLFELLNIYKYLHNQLHPEEPSQLSNIQTRWIEQKLDHFDPKELRTWRMRYFQNFKFWKINGPIYLFLGGENEVSPLWLRGGLMYELAKETEGAMFISEHRYYGASKPYKKYNTTDAEYLKYLTSRQALADIAKLLNRIKSLLSSNKSKVVVVGASYSANLAVWMRLEYPKLVDAVLASSGPVLAKKDFYEYIEKVSDNYERYGTSNCSENIKNIFSRYDRLFETADGIKQLKIEENICEECNLGIIENKQLFFSSKINEFMTNSQNGNTSIIKNHCQNLENSLQQSQNESIPIILEERNRCTCYNFSAMIEQYFYPGNEWLLNWNYQICTEFGYFQTLNSESQPFTNNLEVDYYVKTCSALFGPEFDEARVDAGVKYINELYGGLTPNVTKVVFTNGDLDPWSTISVTEDLSSETPAILIPRASHCLDIVSSTKSDSEELKEARKQVKYLIKKFIGVE</sequence>
<evidence type="ECO:0000256" key="4">
    <source>
        <dbReference type="ARBA" id="ARBA00022801"/>
    </source>
</evidence>
<dbReference type="GO" id="GO:0070008">
    <property type="term" value="F:serine-type exopeptidase activity"/>
    <property type="evidence" value="ECO:0007669"/>
    <property type="project" value="InterPro"/>
</dbReference>
<evidence type="ECO:0000256" key="1">
    <source>
        <dbReference type="ARBA" id="ARBA00011079"/>
    </source>
</evidence>
<dbReference type="EMBL" id="CAKOGL010000025">
    <property type="protein sequence ID" value="CAH2102189.1"/>
    <property type="molecule type" value="Genomic_DNA"/>
</dbReference>
<keyword evidence="4" id="KW-0378">Hydrolase</keyword>